<evidence type="ECO:0000256" key="2">
    <source>
        <dbReference type="SAM" id="Phobius"/>
    </source>
</evidence>
<dbReference type="AlphaFoldDB" id="A0A6B0RV41"/>
<evidence type="ECO:0000256" key="1">
    <source>
        <dbReference type="SAM" id="MobiDB-lite"/>
    </source>
</evidence>
<keyword evidence="2" id="KW-1133">Transmembrane helix</keyword>
<protein>
    <submittedName>
        <fullName evidence="3">Uncharacterized protein</fullName>
    </submittedName>
</protein>
<keyword evidence="2" id="KW-0812">Transmembrane</keyword>
<feature type="region of interest" description="Disordered" evidence="1">
    <location>
        <begin position="68"/>
        <end position="91"/>
    </location>
</feature>
<sequence>MEGEEQWMNEYPNVSETIILNNLCSNATEDMREDGIWRGASQGHVETAANVHVRSVFKASETLCKSGDFLGKGTPPPSKPRKQASGTGGELSHSCVRETFLSLLGSPATRNRFRIDESLLPNYLCLFSAVWICFILEHNGITRHSKSKDRKSVKPEFKLNNEYFSPNL</sequence>
<keyword evidence="2" id="KW-0472">Membrane</keyword>
<proteinExistence type="predicted"/>
<name>A0A6B0RV41_9CETA</name>
<organism evidence="3 4">
    <name type="scientific">Bos mutus</name>
    <name type="common">wild yak</name>
    <dbReference type="NCBI Taxonomy" id="72004"/>
    <lineage>
        <taxon>Eukaryota</taxon>
        <taxon>Metazoa</taxon>
        <taxon>Chordata</taxon>
        <taxon>Craniata</taxon>
        <taxon>Vertebrata</taxon>
        <taxon>Euteleostomi</taxon>
        <taxon>Mammalia</taxon>
        <taxon>Eutheria</taxon>
        <taxon>Laurasiatheria</taxon>
        <taxon>Artiodactyla</taxon>
        <taxon>Ruminantia</taxon>
        <taxon>Pecora</taxon>
        <taxon>Bovidae</taxon>
        <taxon>Bovinae</taxon>
        <taxon>Bos</taxon>
    </lineage>
</organism>
<reference evidence="3" key="1">
    <citation type="submission" date="2019-10" db="EMBL/GenBank/DDBJ databases">
        <title>The sequence and de novo assembly of the wild yak genome.</title>
        <authorList>
            <person name="Liu Y."/>
        </authorList>
    </citation>
    <scope>NUCLEOTIDE SEQUENCE [LARGE SCALE GENOMIC DNA]</scope>
    <source>
        <strain evidence="3">WY2019</strain>
    </source>
</reference>
<accession>A0A6B0RV41</accession>
<dbReference type="Proteomes" id="UP000322234">
    <property type="component" value="Unassembled WGS sequence"/>
</dbReference>
<dbReference type="EMBL" id="VBQZ03000102">
    <property type="protein sequence ID" value="MXQ93920.1"/>
    <property type="molecule type" value="Genomic_DNA"/>
</dbReference>
<comment type="caution">
    <text evidence="3">The sequence shown here is derived from an EMBL/GenBank/DDBJ whole genome shotgun (WGS) entry which is preliminary data.</text>
</comment>
<gene>
    <name evidence="3" type="ORF">E5288_WYG008095</name>
</gene>
<feature type="transmembrane region" description="Helical" evidence="2">
    <location>
        <begin position="120"/>
        <end position="141"/>
    </location>
</feature>
<evidence type="ECO:0000313" key="4">
    <source>
        <dbReference type="Proteomes" id="UP000322234"/>
    </source>
</evidence>
<evidence type="ECO:0000313" key="3">
    <source>
        <dbReference type="EMBL" id="MXQ93920.1"/>
    </source>
</evidence>
<keyword evidence="4" id="KW-1185">Reference proteome</keyword>